<keyword evidence="3" id="KW-1185">Reference proteome</keyword>
<dbReference type="Proteomes" id="UP000092627">
    <property type="component" value="Unassembled WGS sequence"/>
</dbReference>
<dbReference type="AlphaFoldDB" id="A0A1A8TPT9"/>
<reference evidence="2 3" key="1">
    <citation type="submission" date="2016-06" db="EMBL/GenBank/DDBJ databases">
        <authorList>
            <person name="Kjaerup R.B."/>
            <person name="Dalgaard T.S."/>
            <person name="Juul-Madsen H.R."/>
        </authorList>
    </citation>
    <scope>NUCLEOTIDE SEQUENCE [LARGE SCALE GENOMIC DNA]</scope>
    <source>
        <strain evidence="2 3">CECT 5080</strain>
    </source>
</reference>
<evidence type="ECO:0000313" key="2">
    <source>
        <dbReference type="EMBL" id="SBS35941.1"/>
    </source>
</evidence>
<gene>
    <name evidence="2" type="ORF">MAQ5080_03317</name>
</gene>
<dbReference type="RefSeq" id="WP_067213172.1">
    <property type="nucleotide sequence ID" value="NZ_FLOC01000025.1"/>
</dbReference>
<evidence type="ECO:0000256" key="1">
    <source>
        <dbReference type="SAM" id="SignalP"/>
    </source>
</evidence>
<organism evidence="2 3">
    <name type="scientific">Marinomonas aquimarina</name>
    <dbReference type="NCBI Taxonomy" id="295068"/>
    <lineage>
        <taxon>Bacteria</taxon>
        <taxon>Pseudomonadati</taxon>
        <taxon>Pseudomonadota</taxon>
        <taxon>Gammaproteobacteria</taxon>
        <taxon>Oceanospirillales</taxon>
        <taxon>Oceanospirillaceae</taxon>
        <taxon>Marinomonas</taxon>
    </lineage>
</organism>
<sequence length="127" mass="14322">MKKWIFSLTVSLLLASSTLATNVTTSLKTEQVAVIEGYKSGLFLAPQQFKSDKDKSTNKKCRTVHTENLTQDETEQLIVAIVTTEVESGYQGAHFNLPRKLHIEKDTIQPEERQYTLYNGEIQTVGM</sequence>
<accession>A0A1A8TPT9</accession>
<keyword evidence="1" id="KW-0732">Signal</keyword>
<proteinExistence type="predicted"/>
<evidence type="ECO:0000313" key="3">
    <source>
        <dbReference type="Proteomes" id="UP000092627"/>
    </source>
</evidence>
<feature type="chain" id="PRO_5008379187" evidence="1">
    <location>
        <begin position="21"/>
        <end position="127"/>
    </location>
</feature>
<dbReference type="STRING" id="295068.MAQ5080_03317"/>
<protein>
    <submittedName>
        <fullName evidence="2">Uncharacterized protein</fullName>
    </submittedName>
</protein>
<feature type="signal peptide" evidence="1">
    <location>
        <begin position="1"/>
        <end position="20"/>
    </location>
</feature>
<dbReference type="EMBL" id="FLOC01000025">
    <property type="protein sequence ID" value="SBS35941.1"/>
    <property type="molecule type" value="Genomic_DNA"/>
</dbReference>
<name>A0A1A8TPT9_9GAMM</name>